<reference evidence="8 9" key="1">
    <citation type="submission" date="2017-09" db="EMBL/GenBank/DDBJ databases">
        <authorList>
            <person name="Thomas P."/>
            <person name="Seyboldt C."/>
        </authorList>
    </citation>
    <scope>NUCLEOTIDE SEQUENCE [LARGE SCALE GENOMIC DNA]</scope>
    <source>
        <strain evidence="8 9">DSM 7534</strain>
    </source>
</reference>
<evidence type="ECO:0000256" key="4">
    <source>
        <dbReference type="ARBA" id="ARBA00022989"/>
    </source>
</evidence>
<dbReference type="InterPro" id="IPR032816">
    <property type="entry name" value="VTT_dom"/>
</dbReference>
<evidence type="ECO:0000256" key="3">
    <source>
        <dbReference type="ARBA" id="ARBA00022692"/>
    </source>
</evidence>
<evidence type="ECO:0000256" key="2">
    <source>
        <dbReference type="ARBA" id="ARBA00022475"/>
    </source>
</evidence>
<dbReference type="EMBL" id="CP023671">
    <property type="protein sequence ID" value="AYE34663.1"/>
    <property type="molecule type" value="Genomic_DNA"/>
</dbReference>
<dbReference type="InterPro" id="IPR015414">
    <property type="entry name" value="TMEM64"/>
</dbReference>
<comment type="subcellular location">
    <subcellularLocation>
        <location evidence="1 6">Cell membrane</location>
        <topology evidence="1 6">Multi-pass membrane protein</topology>
    </subcellularLocation>
</comment>
<feature type="transmembrane region" description="Helical" evidence="6">
    <location>
        <begin position="206"/>
        <end position="225"/>
    </location>
</feature>
<keyword evidence="4 6" id="KW-1133">Transmembrane helix</keyword>
<sequence length="237" mass="27215">MGCFMEKIKIFLHKNKYKIIGSILLIILLICFYEYYAKYSMLFRNPENIKKLILSYGKYSFIAYIALQFLQIVVFFIPGELVQIAGGYIFGAWEGFLLSFIGILIGSVFSFLLARLLGKSYVEKIVFKEDKWLFKKIEEIKRDKKKFKELVFIMYLIPGIPKDILGYICGVTTLTLKEFTIISMLGRAPALFISCFFGNKMSVDNIGMLILIAIIVGVIFIVSIIKGKKFISNYGKK</sequence>
<dbReference type="PANTHER" id="PTHR12677:SF59">
    <property type="entry name" value="GOLGI APPARATUS MEMBRANE PROTEIN TVP38-RELATED"/>
    <property type="match status" value="1"/>
</dbReference>
<organism evidence="8 9">
    <name type="scientific">Clostridium septicum</name>
    <dbReference type="NCBI Taxonomy" id="1504"/>
    <lineage>
        <taxon>Bacteria</taxon>
        <taxon>Bacillati</taxon>
        <taxon>Bacillota</taxon>
        <taxon>Clostridia</taxon>
        <taxon>Eubacteriales</taxon>
        <taxon>Clostridiaceae</taxon>
        <taxon>Clostridium</taxon>
    </lineage>
</organism>
<keyword evidence="5 6" id="KW-0472">Membrane</keyword>
<keyword evidence="3 6" id="KW-0812">Transmembrane</keyword>
<dbReference type="OrthoDB" id="3173541at2"/>
<dbReference type="GO" id="GO:0005886">
    <property type="term" value="C:plasma membrane"/>
    <property type="evidence" value="ECO:0007669"/>
    <property type="project" value="UniProtKB-SubCell"/>
</dbReference>
<accession>A0A9N7JL23</accession>
<evidence type="ECO:0000259" key="7">
    <source>
        <dbReference type="Pfam" id="PF09335"/>
    </source>
</evidence>
<name>A0A9N7JL23_CLOSE</name>
<evidence type="ECO:0000256" key="5">
    <source>
        <dbReference type="ARBA" id="ARBA00023136"/>
    </source>
</evidence>
<evidence type="ECO:0000256" key="6">
    <source>
        <dbReference type="RuleBase" id="RU366058"/>
    </source>
</evidence>
<feature type="transmembrane region" description="Helical" evidence="6">
    <location>
        <begin position="97"/>
        <end position="118"/>
    </location>
</feature>
<evidence type="ECO:0000313" key="9">
    <source>
        <dbReference type="Proteomes" id="UP000280586"/>
    </source>
</evidence>
<dbReference type="AlphaFoldDB" id="A0A9N7JL23"/>
<gene>
    <name evidence="8" type="ORF">CP523_09625</name>
</gene>
<feature type="transmembrane region" description="Helical" evidence="6">
    <location>
        <begin position="56"/>
        <end position="77"/>
    </location>
</feature>
<dbReference type="Pfam" id="PF09335">
    <property type="entry name" value="VTT_dom"/>
    <property type="match status" value="1"/>
</dbReference>
<dbReference type="PANTHER" id="PTHR12677">
    <property type="entry name" value="GOLGI APPARATUS MEMBRANE PROTEIN TVP38-RELATED"/>
    <property type="match status" value="1"/>
</dbReference>
<feature type="transmembrane region" description="Helical" evidence="6">
    <location>
        <begin position="19"/>
        <end position="36"/>
    </location>
</feature>
<feature type="transmembrane region" description="Helical" evidence="6">
    <location>
        <begin position="150"/>
        <end position="173"/>
    </location>
</feature>
<evidence type="ECO:0000313" key="8">
    <source>
        <dbReference type="EMBL" id="AYE34663.1"/>
    </source>
</evidence>
<dbReference type="Proteomes" id="UP000280586">
    <property type="component" value="Chromosome"/>
</dbReference>
<dbReference type="KEGG" id="csep:CP523_09625"/>
<evidence type="ECO:0000256" key="1">
    <source>
        <dbReference type="ARBA" id="ARBA00004651"/>
    </source>
</evidence>
<comment type="similarity">
    <text evidence="6">Belongs to the TVP38/TMEM64 family.</text>
</comment>
<protein>
    <recommendedName>
        <fullName evidence="6">TVP38/TMEM64 family membrane protein</fullName>
    </recommendedName>
</protein>
<keyword evidence="2 6" id="KW-1003">Cell membrane</keyword>
<feature type="domain" description="VTT" evidence="7">
    <location>
        <begin position="77"/>
        <end position="199"/>
    </location>
</feature>
<proteinExistence type="inferred from homology"/>